<dbReference type="RefSeq" id="WP_166192398.1">
    <property type="nucleotide sequence ID" value="NZ_JAAOIV010000001.1"/>
</dbReference>
<protein>
    <submittedName>
        <fullName evidence="1">Uncharacterized protein</fullName>
    </submittedName>
</protein>
<dbReference type="EMBL" id="JAAOIV010000001">
    <property type="protein sequence ID" value="NHN54593.1"/>
    <property type="molecule type" value="Genomic_DNA"/>
</dbReference>
<gene>
    <name evidence="1" type="ORF">G9U51_02210</name>
</gene>
<reference evidence="1" key="1">
    <citation type="submission" date="2020-03" db="EMBL/GenBank/DDBJ databases">
        <title>Draft sequencing of Calidifontibacter sp. DB0510.</title>
        <authorList>
            <person name="Kim D.-U."/>
        </authorList>
    </citation>
    <scope>NUCLEOTIDE SEQUENCE</scope>
    <source>
        <strain evidence="1">DB0510</strain>
    </source>
</reference>
<evidence type="ECO:0000313" key="2">
    <source>
        <dbReference type="Proteomes" id="UP000744769"/>
    </source>
</evidence>
<evidence type="ECO:0000313" key="1">
    <source>
        <dbReference type="EMBL" id="NHN54593.1"/>
    </source>
</evidence>
<proteinExistence type="predicted"/>
<name>A0A967AXL2_9MICO</name>
<accession>A0A967AXL2</accession>
<dbReference type="Proteomes" id="UP000744769">
    <property type="component" value="Unassembled WGS sequence"/>
</dbReference>
<sequence>MRSDLEAYLASYADPRWLTIGPGVNGDTHPDSVRTYLGDGRGVAWAPPNPDGLTLAVDAELASQRVSPRLARCARSDDPAVVWPRWTACEAAAKVLDLPVLSWLHWPSLEVPAAIAERVVLRHVEFDGIQLCFGVRAD</sequence>
<comment type="caution">
    <text evidence="1">The sequence shown here is derived from an EMBL/GenBank/DDBJ whole genome shotgun (WGS) entry which is preliminary data.</text>
</comment>
<organism evidence="1 2">
    <name type="scientific">Metallococcus carri</name>
    <dbReference type="NCBI Taxonomy" id="1656884"/>
    <lineage>
        <taxon>Bacteria</taxon>
        <taxon>Bacillati</taxon>
        <taxon>Actinomycetota</taxon>
        <taxon>Actinomycetes</taxon>
        <taxon>Micrococcales</taxon>
        <taxon>Dermacoccaceae</taxon>
        <taxon>Metallococcus</taxon>
    </lineage>
</organism>
<dbReference type="AlphaFoldDB" id="A0A967AXL2"/>
<keyword evidence="2" id="KW-1185">Reference proteome</keyword>